<dbReference type="EMBL" id="KV010674">
    <property type="protein sequence ID" value="KZV27112.1"/>
    <property type="molecule type" value="Genomic_DNA"/>
</dbReference>
<name>A0A2Z7B6G3_9LAMI</name>
<sequence length="113" mass="12454">MLQDQFASGNTNCDGLSVVDTVSSALLFTEPYLIRLPAVDSSDEGESGSVGLLLLRRFVWILLSDVFLKLVVDLRHCGNLLVVIVVQRFKLLHLHTRIILLSSVLLAVPVLLN</sequence>
<protein>
    <submittedName>
        <fullName evidence="1">Uncharacterized protein</fullName>
    </submittedName>
</protein>
<accession>A0A2Z7B6G3</accession>
<gene>
    <name evidence="1" type="ORF">F511_37204</name>
</gene>
<dbReference type="AlphaFoldDB" id="A0A2Z7B6G3"/>
<dbReference type="Proteomes" id="UP000250235">
    <property type="component" value="Unassembled WGS sequence"/>
</dbReference>
<keyword evidence="2" id="KW-1185">Reference proteome</keyword>
<evidence type="ECO:0000313" key="1">
    <source>
        <dbReference type="EMBL" id="KZV27112.1"/>
    </source>
</evidence>
<proteinExistence type="predicted"/>
<evidence type="ECO:0000313" key="2">
    <source>
        <dbReference type="Proteomes" id="UP000250235"/>
    </source>
</evidence>
<organism evidence="1 2">
    <name type="scientific">Dorcoceras hygrometricum</name>
    <dbReference type="NCBI Taxonomy" id="472368"/>
    <lineage>
        <taxon>Eukaryota</taxon>
        <taxon>Viridiplantae</taxon>
        <taxon>Streptophyta</taxon>
        <taxon>Embryophyta</taxon>
        <taxon>Tracheophyta</taxon>
        <taxon>Spermatophyta</taxon>
        <taxon>Magnoliopsida</taxon>
        <taxon>eudicotyledons</taxon>
        <taxon>Gunneridae</taxon>
        <taxon>Pentapetalae</taxon>
        <taxon>asterids</taxon>
        <taxon>lamiids</taxon>
        <taxon>Lamiales</taxon>
        <taxon>Gesneriaceae</taxon>
        <taxon>Didymocarpoideae</taxon>
        <taxon>Trichosporeae</taxon>
        <taxon>Loxocarpinae</taxon>
        <taxon>Dorcoceras</taxon>
    </lineage>
</organism>
<reference evidence="1 2" key="1">
    <citation type="journal article" date="2015" name="Proc. Natl. Acad. Sci. U.S.A.">
        <title>The resurrection genome of Boea hygrometrica: A blueprint for survival of dehydration.</title>
        <authorList>
            <person name="Xiao L."/>
            <person name="Yang G."/>
            <person name="Zhang L."/>
            <person name="Yang X."/>
            <person name="Zhao S."/>
            <person name="Ji Z."/>
            <person name="Zhou Q."/>
            <person name="Hu M."/>
            <person name="Wang Y."/>
            <person name="Chen M."/>
            <person name="Xu Y."/>
            <person name="Jin H."/>
            <person name="Xiao X."/>
            <person name="Hu G."/>
            <person name="Bao F."/>
            <person name="Hu Y."/>
            <person name="Wan P."/>
            <person name="Li L."/>
            <person name="Deng X."/>
            <person name="Kuang T."/>
            <person name="Xiang C."/>
            <person name="Zhu J.K."/>
            <person name="Oliver M.J."/>
            <person name="He Y."/>
        </authorList>
    </citation>
    <scope>NUCLEOTIDE SEQUENCE [LARGE SCALE GENOMIC DNA]</scope>
    <source>
        <strain evidence="2">cv. XS01</strain>
    </source>
</reference>